<reference evidence="2 3" key="1">
    <citation type="submission" date="2018-06" db="EMBL/GenBank/DDBJ databases">
        <title>Extensive metabolic versatility and redundancy in microbially diverse, dynamic hydrothermal sediments.</title>
        <authorList>
            <person name="Dombrowski N."/>
            <person name="Teske A."/>
            <person name="Baker B.J."/>
        </authorList>
    </citation>
    <scope>NUCLEOTIDE SEQUENCE [LARGE SCALE GENOMIC DNA]</scope>
    <source>
        <strain evidence="2">B66_G16</strain>
    </source>
</reference>
<organism evidence="2 3">
    <name type="scientific">Thermoproteota archaeon</name>
    <dbReference type="NCBI Taxonomy" id="2056631"/>
    <lineage>
        <taxon>Archaea</taxon>
        <taxon>Thermoproteota</taxon>
    </lineage>
</organism>
<comment type="caution">
    <text evidence="2">The sequence shown here is derived from an EMBL/GenBank/DDBJ whole genome shotgun (WGS) entry which is preliminary data.</text>
</comment>
<sequence>MSDTQKYNSEGQLLIESWFPVEELSRDAAIEMAYKAIPAYIKHCKELKITRTKIDRNFYDPKIRNLHPWFARRPCSVARALTLAAILPSKIHYEDFMEAIGWTKKKDAFLTSKYPPLLFYTDPNLRLIKKLLHRYTGKNPSDLIICDPMAGGGTIPLESLRLGLKSIAVEYNPVAYLILKGTIEFPSLYGRKLSEYVKEESIKLISYAVDALGRFYPEDSEGYIVARGIKCPFCKGEIPLLHDAEIARSTYVDLKFDSSNKMFTSSITKFPVTLPYESEKRGEIKCPYCKNRFTKREAYKVWTENHTSILEELKRGIFNRNKILSTHILLVKQTKHGYVPCEEKDILAFLDACKTLMDSYKQLEEYLPKDQIPSTNEVFSPIREYGIRYWYELFNPRQLLSLAVLIKYVHDRCEFLLSKGKIGVAVSLYLALGISRLVDYNSIATTWKKGTIRDTIGRYAQGRKITYGEAYCEAIVPYRNLNWIFEPNFSVQKRTQGGICPIVSELCKRLENKGEKATIIHGDSRFLSSLISFPIDVINVDPPYFDQHIYSDISEYFWQVLKIMLMPIIKTGVLFKESKLAGWKPDYSCVPREGEIIARKSRIKITKPRNENLSFNEMWYTRQMGRLFSECYKVLKDDGILLTWFTHRSFEAWKAVISALYAGGFYVTRIWPVTSELITRLVSKGNNSVLNKTLVICARKRKNQKVDEKNIELHVVNMMENILKVLTKINASKSELHTFLRAAAMCAITKAPMPEEVQDPFNYCEEYLFPVAMKIYEANSSALIRKFRCNIKDYTLEEFF</sequence>
<dbReference type="SUPFAM" id="SSF53335">
    <property type="entry name" value="S-adenosyl-L-methionine-dependent methyltransferases"/>
    <property type="match status" value="2"/>
</dbReference>
<dbReference type="Gene3D" id="3.40.50.150">
    <property type="entry name" value="Vaccinia Virus protein VP39"/>
    <property type="match status" value="2"/>
</dbReference>
<evidence type="ECO:0000313" key="3">
    <source>
        <dbReference type="Proteomes" id="UP000278475"/>
    </source>
</evidence>
<protein>
    <recommendedName>
        <fullName evidence="1">DUF1156 domain-containing protein</fullName>
    </recommendedName>
</protein>
<dbReference type="EMBL" id="QMQV01000225">
    <property type="protein sequence ID" value="RLE45842.1"/>
    <property type="molecule type" value="Genomic_DNA"/>
</dbReference>
<dbReference type="AlphaFoldDB" id="A0A497EKI7"/>
<dbReference type="InterPro" id="IPR029063">
    <property type="entry name" value="SAM-dependent_MTases_sf"/>
</dbReference>
<feature type="domain" description="DUF1156" evidence="1">
    <location>
        <begin position="61"/>
        <end position="99"/>
    </location>
</feature>
<dbReference type="Pfam" id="PF06634">
    <property type="entry name" value="DUF1156"/>
    <property type="match status" value="1"/>
</dbReference>
<dbReference type="InterPro" id="IPR009537">
    <property type="entry name" value="DUF1156"/>
</dbReference>
<proteinExistence type="predicted"/>
<evidence type="ECO:0000313" key="2">
    <source>
        <dbReference type="EMBL" id="RLE45842.1"/>
    </source>
</evidence>
<dbReference type="Proteomes" id="UP000278475">
    <property type="component" value="Unassembled WGS sequence"/>
</dbReference>
<gene>
    <name evidence="2" type="ORF">DRJ31_10740</name>
</gene>
<evidence type="ECO:0000259" key="1">
    <source>
        <dbReference type="Pfam" id="PF06634"/>
    </source>
</evidence>
<name>A0A497EKI7_9CREN</name>
<accession>A0A497EKI7</accession>